<reference evidence="2" key="1">
    <citation type="journal article" date="2019" name="Int. J. Syst. Evol. Microbiol.">
        <title>The Global Catalogue of Microorganisms (GCM) 10K type strain sequencing project: providing services to taxonomists for standard genome sequencing and annotation.</title>
        <authorList>
            <consortium name="The Broad Institute Genomics Platform"/>
            <consortium name="The Broad Institute Genome Sequencing Center for Infectious Disease"/>
            <person name="Wu L."/>
            <person name="Ma J."/>
        </authorList>
    </citation>
    <scope>NUCLEOTIDE SEQUENCE [LARGE SCALE GENOMIC DNA]</scope>
    <source>
        <strain evidence="2">CCUG 48316</strain>
    </source>
</reference>
<keyword evidence="2" id="KW-1185">Reference proteome</keyword>
<organism evidence="1 2">
    <name type="scientific">Methylobacterium komagatae</name>
    <dbReference type="NCBI Taxonomy" id="374425"/>
    <lineage>
        <taxon>Bacteria</taxon>
        <taxon>Pseudomonadati</taxon>
        <taxon>Pseudomonadota</taxon>
        <taxon>Alphaproteobacteria</taxon>
        <taxon>Hyphomicrobiales</taxon>
        <taxon>Methylobacteriaceae</taxon>
        <taxon>Methylobacterium</taxon>
    </lineage>
</organism>
<protein>
    <submittedName>
        <fullName evidence="1">Uncharacterized protein</fullName>
    </submittedName>
</protein>
<dbReference type="Proteomes" id="UP001596292">
    <property type="component" value="Unassembled WGS sequence"/>
</dbReference>
<dbReference type="RefSeq" id="WP_378968398.1">
    <property type="nucleotide sequence ID" value="NZ_JBHSWN010000001.1"/>
</dbReference>
<evidence type="ECO:0000313" key="1">
    <source>
        <dbReference type="EMBL" id="MFC6789436.1"/>
    </source>
</evidence>
<dbReference type="EMBL" id="JBHSWN010000001">
    <property type="protein sequence ID" value="MFC6789436.1"/>
    <property type="molecule type" value="Genomic_DNA"/>
</dbReference>
<evidence type="ECO:0000313" key="2">
    <source>
        <dbReference type="Proteomes" id="UP001596292"/>
    </source>
</evidence>
<name>A0ABW2BHQ4_9HYPH</name>
<comment type="caution">
    <text evidence="1">The sequence shown here is derived from an EMBL/GenBank/DDBJ whole genome shotgun (WGS) entry which is preliminary data.</text>
</comment>
<accession>A0ABW2BHQ4</accession>
<gene>
    <name evidence="1" type="ORF">ACFQE0_07260</name>
</gene>
<sequence>MFKTVLAILTVLAVVALGGLIKLPLLPFRMVRDLLRRPSAA</sequence>
<proteinExistence type="predicted"/>